<evidence type="ECO:0000313" key="7">
    <source>
        <dbReference type="Proteomes" id="UP000297299"/>
    </source>
</evidence>
<feature type="compositionally biased region" description="Polar residues" evidence="4">
    <location>
        <begin position="1"/>
        <end position="10"/>
    </location>
</feature>
<evidence type="ECO:0000313" key="6">
    <source>
        <dbReference type="EMBL" id="TEY48074.1"/>
    </source>
</evidence>
<feature type="compositionally biased region" description="Polar residues" evidence="4">
    <location>
        <begin position="300"/>
        <end position="310"/>
    </location>
</feature>
<dbReference type="Proteomes" id="UP000297299">
    <property type="component" value="Unassembled WGS sequence"/>
</dbReference>
<dbReference type="Gene3D" id="3.40.50.200">
    <property type="entry name" value="Peptidase S8/S53 domain"/>
    <property type="match status" value="1"/>
</dbReference>
<keyword evidence="7" id="KW-1185">Reference proteome</keyword>
<keyword evidence="1" id="KW-0645">Protease</keyword>
<dbReference type="Pfam" id="PF00023">
    <property type="entry name" value="Ank"/>
    <property type="match status" value="1"/>
</dbReference>
<sequence>MSNPSRTYSTDLGPISGEGESLDSIPGNVEEYGESEKEGEDEANSDEYDTEDEVQKAQNLDDGFKEAKEYLVSNSASLSQTKEKQDEFLKEFVRYLVPSELNQEHNNSMPGNILIWLIDNNPQVHSWLIKHLVENHSDLLRDPGSYAQANPLQVAIKSNCPSFVEAVLESDIKDEDLKQILALEDETSKNCIHLAVLSPLDLDLIKKLIDKASENSLTAKDNKFGATPLHYAVDFKISRPGRLEITKALIKNGDKAFGVEMGSEVATRNENKKYSVYQQLVETFKSSPANIRQNKRRSYKSTPAKITNASKAKEPSSRLEASLNLKKEKILPEKNKNETEEDRNYEDLVRQKEEQLKQKKGQTDPSQVNSSKVRDPPGPLRLQGSVPIQTLKRSLTTEKPLTNDKPPPSPLLALSPPSSTKVQEAVSKSQTVKKSGVSTRSQLKESEARLKEYEAIAHELKLHYLRSIFQEGSLRSHDSAIKFLYGDNPNDINICFEFPPIGQRVTEKIIFEDFQRNYQKFSFDKVLQSVHFGEIQLDAPKVSRRRPERTFKPGNGRRDIVDFFNWLKVDKKVTHIVMVTVDDMTDPPNSDQALEDSLKDPKAIQDACETSNLREIHLYWSGNNSILRAWSEPDGLVKMENLETIYVYASKGLLESQDRVERNYNEFQKRITEAKGKRAIIVKDLRYDTSDSNTTYEGTGMHSVYSKNAGQTQIDPHRWLTVMDSFVKAICKLNPPQKLSPGEQGKPDQGRLYLKDEKLPPALRKDIQVALIDDGADFMHKAIADKLDGGRSFDSSKGIPVPYHGSTTGHGTYMAYMIRRICPQVKIYVCKLNVMRGGDGTARFTAESAADAVEFAVKRGFDIISISWTVQKGDNKNIKRLSEAIANATKKNILVFCSAPDIGHANSAQLETYHPFGDPANKSQLFRIGAAKADGSAYSWLGSADSVDFILPGDNVKLLSEDSIKEEDDIPKTGSSVATALAAGFAGLIIHCVRLAAIYHWNMKGNIQYVPIDEESLKDIKTIGKMKAAFQIITDKTGNDRRLEVEPFFKSRTEKLQENSDAWDVIVSIANALLPNNYERGRKS</sequence>
<dbReference type="GO" id="GO:0004252">
    <property type="term" value="F:serine-type endopeptidase activity"/>
    <property type="evidence" value="ECO:0007669"/>
    <property type="project" value="InterPro"/>
</dbReference>
<dbReference type="Pfam" id="PF00082">
    <property type="entry name" value="Peptidase_S8"/>
    <property type="match status" value="1"/>
</dbReference>
<protein>
    <recommendedName>
        <fullName evidence="5">Peptidase S8/S53 domain-containing protein</fullName>
    </recommendedName>
</protein>
<dbReference type="STRING" id="38488.A0A4Y8CV45"/>
<dbReference type="InterPro" id="IPR002110">
    <property type="entry name" value="Ankyrin_rpt"/>
</dbReference>
<dbReference type="SUPFAM" id="SSF48403">
    <property type="entry name" value="Ankyrin repeat"/>
    <property type="match status" value="1"/>
</dbReference>
<dbReference type="InterPro" id="IPR015500">
    <property type="entry name" value="Peptidase_S8_subtilisin-rel"/>
</dbReference>
<dbReference type="AlphaFoldDB" id="A0A4Y8CV45"/>
<comment type="caution">
    <text evidence="6">The sequence shown here is derived from an EMBL/GenBank/DDBJ whole genome shotgun (WGS) entry which is preliminary data.</text>
</comment>
<reference evidence="6 7" key="1">
    <citation type="submission" date="2017-11" db="EMBL/GenBank/DDBJ databases">
        <title>Comparative genomics of Botrytis spp.</title>
        <authorList>
            <person name="Valero-Jimenez C.A."/>
            <person name="Tapia P."/>
            <person name="Veloso J."/>
            <person name="Silva-Moreno E."/>
            <person name="Staats M."/>
            <person name="Valdes J.H."/>
            <person name="Van Kan J.A.L."/>
        </authorList>
    </citation>
    <scope>NUCLEOTIDE SEQUENCE [LARGE SCALE GENOMIC DNA]</scope>
    <source>
        <strain evidence="6 7">MUCL2830</strain>
    </source>
</reference>
<evidence type="ECO:0000259" key="5">
    <source>
        <dbReference type="Pfam" id="PF00082"/>
    </source>
</evidence>
<feature type="region of interest" description="Disordered" evidence="4">
    <location>
        <begin position="1"/>
        <end position="58"/>
    </location>
</feature>
<accession>A0A4Y8CV45</accession>
<feature type="region of interest" description="Disordered" evidence="4">
    <location>
        <begin position="290"/>
        <end position="440"/>
    </location>
</feature>
<dbReference type="InterPro" id="IPR036770">
    <property type="entry name" value="Ankyrin_rpt-contain_sf"/>
</dbReference>
<dbReference type="GO" id="GO:0006508">
    <property type="term" value="P:proteolysis"/>
    <property type="evidence" value="ECO:0007669"/>
    <property type="project" value="UniProtKB-KW"/>
</dbReference>
<dbReference type="SMART" id="SM00248">
    <property type="entry name" value="ANK"/>
    <property type="match status" value="3"/>
</dbReference>
<dbReference type="SUPFAM" id="SSF52743">
    <property type="entry name" value="Subtilisin-like"/>
    <property type="match status" value="1"/>
</dbReference>
<name>A0A4Y8CV45_9HELO</name>
<dbReference type="OrthoDB" id="3539043at2759"/>
<feature type="compositionally biased region" description="Acidic residues" evidence="4">
    <location>
        <begin position="31"/>
        <end position="52"/>
    </location>
</feature>
<feature type="compositionally biased region" description="Basic and acidic residues" evidence="4">
    <location>
        <begin position="325"/>
        <end position="338"/>
    </location>
</feature>
<keyword evidence="3" id="KW-0720">Serine protease</keyword>
<feature type="domain" description="Peptidase S8/S53" evidence="5">
    <location>
        <begin position="765"/>
        <end position="990"/>
    </location>
</feature>
<keyword evidence="2" id="KW-0378">Hydrolase</keyword>
<feature type="compositionally biased region" description="Polar residues" evidence="4">
    <location>
        <begin position="386"/>
        <end position="400"/>
    </location>
</feature>
<evidence type="ECO:0000256" key="1">
    <source>
        <dbReference type="ARBA" id="ARBA00022670"/>
    </source>
</evidence>
<dbReference type="EMBL" id="PHWZ01000297">
    <property type="protein sequence ID" value="TEY48074.1"/>
    <property type="molecule type" value="Genomic_DNA"/>
</dbReference>
<dbReference type="Gene3D" id="1.25.40.20">
    <property type="entry name" value="Ankyrin repeat-containing domain"/>
    <property type="match status" value="1"/>
</dbReference>
<evidence type="ECO:0000256" key="4">
    <source>
        <dbReference type="SAM" id="MobiDB-lite"/>
    </source>
</evidence>
<dbReference type="CDD" id="cd07491">
    <property type="entry name" value="Peptidases_S8_7"/>
    <property type="match status" value="1"/>
</dbReference>
<evidence type="ECO:0000256" key="2">
    <source>
        <dbReference type="ARBA" id="ARBA00022801"/>
    </source>
</evidence>
<dbReference type="PRINTS" id="PR00723">
    <property type="entry name" value="SUBTILISIN"/>
</dbReference>
<evidence type="ECO:0000256" key="3">
    <source>
        <dbReference type="ARBA" id="ARBA00022825"/>
    </source>
</evidence>
<gene>
    <name evidence="6" type="ORF">BOTCAL_0298g00150</name>
</gene>
<organism evidence="6 7">
    <name type="scientific">Botryotinia calthae</name>
    <dbReference type="NCBI Taxonomy" id="38488"/>
    <lineage>
        <taxon>Eukaryota</taxon>
        <taxon>Fungi</taxon>
        <taxon>Dikarya</taxon>
        <taxon>Ascomycota</taxon>
        <taxon>Pezizomycotina</taxon>
        <taxon>Leotiomycetes</taxon>
        <taxon>Helotiales</taxon>
        <taxon>Sclerotiniaceae</taxon>
        <taxon>Botryotinia</taxon>
    </lineage>
</organism>
<feature type="compositionally biased region" description="Polar residues" evidence="4">
    <location>
        <begin position="420"/>
        <end position="440"/>
    </location>
</feature>
<dbReference type="InterPro" id="IPR036852">
    <property type="entry name" value="Peptidase_S8/S53_dom_sf"/>
</dbReference>
<proteinExistence type="predicted"/>
<dbReference type="InterPro" id="IPR000209">
    <property type="entry name" value="Peptidase_S8/S53_dom"/>
</dbReference>
<feature type="compositionally biased region" description="Basic and acidic residues" evidence="4">
    <location>
        <begin position="345"/>
        <end position="357"/>
    </location>
</feature>